<dbReference type="SMART" id="SM00564">
    <property type="entry name" value="PQQ"/>
    <property type="match status" value="7"/>
</dbReference>
<comment type="similarity">
    <text evidence="4">Belongs to the BamB family.</text>
</comment>
<dbReference type="EMBL" id="AVBH01000002">
    <property type="protein sequence ID" value="KGO99815.1"/>
    <property type="molecule type" value="Genomic_DNA"/>
</dbReference>
<keyword evidence="3 4" id="KW-0998">Cell outer membrane</keyword>
<dbReference type="Gene3D" id="2.130.10.10">
    <property type="entry name" value="YVTN repeat-like/Quinoprotein amine dehydrogenase"/>
    <property type="match status" value="1"/>
</dbReference>
<keyword evidence="1 4" id="KW-0732">Signal</keyword>
<dbReference type="PROSITE" id="PS51257">
    <property type="entry name" value="PROKAR_LIPOPROTEIN"/>
    <property type="match status" value="1"/>
</dbReference>
<comment type="subcellular location">
    <subcellularLocation>
        <location evidence="4">Cell outer membrane</location>
        <topology evidence="4">Lipid-anchor</topology>
    </subcellularLocation>
</comment>
<feature type="domain" description="Pyrrolo-quinoline quinone repeat" evidence="5">
    <location>
        <begin position="79"/>
        <end position="310"/>
    </location>
</feature>
<dbReference type="GO" id="GO:0051205">
    <property type="term" value="P:protein insertion into membrane"/>
    <property type="evidence" value="ECO:0007669"/>
    <property type="project" value="UniProtKB-UniRule"/>
</dbReference>
<evidence type="ECO:0000256" key="3">
    <source>
        <dbReference type="ARBA" id="ARBA00023237"/>
    </source>
</evidence>
<accession>A0A0A0M9R3</accession>
<proteinExistence type="inferred from homology"/>
<dbReference type="InterPro" id="IPR018391">
    <property type="entry name" value="PQQ_b-propeller_rpt"/>
</dbReference>
<dbReference type="AlphaFoldDB" id="A0A0A0M9R3"/>
<keyword evidence="4 6" id="KW-0449">Lipoprotein</keyword>
<dbReference type="GO" id="GO:0009279">
    <property type="term" value="C:cell outer membrane"/>
    <property type="evidence" value="ECO:0007669"/>
    <property type="project" value="UniProtKB-SubCell"/>
</dbReference>
<dbReference type="InterPro" id="IPR002372">
    <property type="entry name" value="PQQ_rpt_dom"/>
</dbReference>
<keyword evidence="2 4" id="KW-0472">Membrane</keyword>
<dbReference type="NCBIfam" id="TIGR03300">
    <property type="entry name" value="assembly_YfgL"/>
    <property type="match status" value="1"/>
</dbReference>
<evidence type="ECO:0000256" key="4">
    <source>
        <dbReference type="HAMAP-Rule" id="MF_00923"/>
    </source>
</evidence>
<dbReference type="InterPro" id="IPR011047">
    <property type="entry name" value="Quinoprotein_ADH-like_sf"/>
</dbReference>
<dbReference type="SUPFAM" id="SSF50998">
    <property type="entry name" value="Quinoprotein alcohol dehydrogenase-like"/>
    <property type="match status" value="1"/>
</dbReference>
<dbReference type="HAMAP" id="MF_00923">
    <property type="entry name" value="OM_assembly_BamB"/>
    <property type="match status" value="1"/>
</dbReference>
<evidence type="ECO:0000313" key="7">
    <source>
        <dbReference type="Proteomes" id="UP000030003"/>
    </source>
</evidence>
<comment type="subunit">
    <text evidence="4">Part of the Bam complex.</text>
</comment>
<comment type="function">
    <text evidence="4">Part of the outer membrane protein assembly complex, which is involved in assembly and insertion of beta-barrel proteins into the outer membrane.</text>
</comment>
<protein>
    <recommendedName>
        <fullName evidence="4">Outer membrane protein assembly factor BamB</fullName>
    </recommendedName>
</protein>
<dbReference type="InterPro" id="IPR017687">
    <property type="entry name" value="BamB"/>
</dbReference>
<comment type="caution">
    <text evidence="6">The sequence shown here is derived from an EMBL/GenBank/DDBJ whole genome shotgun (WGS) entry which is preliminary data.</text>
</comment>
<dbReference type="eggNOG" id="COG1520">
    <property type="taxonomic scope" value="Bacteria"/>
</dbReference>
<dbReference type="PANTHER" id="PTHR34512">
    <property type="entry name" value="CELL SURFACE PROTEIN"/>
    <property type="match status" value="1"/>
</dbReference>
<dbReference type="GO" id="GO:0043165">
    <property type="term" value="P:Gram-negative-bacterium-type cell outer membrane assembly"/>
    <property type="evidence" value="ECO:0007669"/>
    <property type="project" value="UniProtKB-UniRule"/>
</dbReference>
<evidence type="ECO:0000259" key="5">
    <source>
        <dbReference type="Pfam" id="PF13360"/>
    </source>
</evidence>
<name>A0A0A0M9R3_9GAMM</name>
<keyword evidence="4" id="KW-0564">Palmitate</keyword>
<evidence type="ECO:0000313" key="6">
    <source>
        <dbReference type="EMBL" id="KGO99815.1"/>
    </source>
</evidence>
<reference evidence="6 7" key="1">
    <citation type="submission" date="2013-08" db="EMBL/GenBank/DDBJ databases">
        <title>Genomic analysis of Lysobacter defluvii.</title>
        <authorList>
            <person name="Wang Q."/>
            <person name="Wang G."/>
        </authorList>
    </citation>
    <scope>NUCLEOTIDE SEQUENCE [LARGE SCALE GENOMIC DNA]</scope>
    <source>
        <strain evidence="6 7">IMMIB APB-9</strain>
    </source>
</reference>
<evidence type="ECO:0000256" key="2">
    <source>
        <dbReference type="ARBA" id="ARBA00023136"/>
    </source>
</evidence>
<dbReference type="InterPro" id="IPR015943">
    <property type="entry name" value="WD40/YVTN_repeat-like_dom_sf"/>
</dbReference>
<organism evidence="6 7">
    <name type="scientific">Lysobacter defluvii IMMIB APB-9 = DSM 18482</name>
    <dbReference type="NCBI Taxonomy" id="1385515"/>
    <lineage>
        <taxon>Bacteria</taxon>
        <taxon>Pseudomonadati</taxon>
        <taxon>Pseudomonadota</taxon>
        <taxon>Gammaproteobacteria</taxon>
        <taxon>Lysobacterales</taxon>
        <taxon>Lysobacteraceae</taxon>
        <taxon>Novilysobacter</taxon>
    </lineage>
</organism>
<keyword evidence="7" id="KW-1185">Reference proteome</keyword>
<dbReference type="Pfam" id="PF13360">
    <property type="entry name" value="PQQ_2"/>
    <property type="match status" value="1"/>
</dbReference>
<dbReference type="STRING" id="1385515.GCA_000423325_00358"/>
<gene>
    <name evidence="4" type="primary">bamB</name>
    <name evidence="6" type="ORF">N791_09775</name>
</gene>
<dbReference type="PANTHER" id="PTHR34512:SF30">
    <property type="entry name" value="OUTER MEMBRANE PROTEIN ASSEMBLY FACTOR BAMB"/>
    <property type="match status" value="1"/>
</dbReference>
<dbReference type="Proteomes" id="UP000030003">
    <property type="component" value="Unassembled WGS sequence"/>
</dbReference>
<evidence type="ECO:0000256" key="1">
    <source>
        <dbReference type="ARBA" id="ARBA00022729"/>
    </source>
</evidence>
<sequence>MRAALVACCVLAVAGCSTVRGWFSDDEDDATAPAALVDFAPTAEVQRLWTANAGKGEGRLGVGQAPAVADGRVFTAAVHGGVRAFDLRSGEQAWHYPSELRLSGGPGVGEGLVVAGDLDGNVVALDAATGEERWTAKVGNEVIAAPVVGFGIVFVRSNDGRLTAFDARNGERRWFWVHDVPSLSVRGNGSPVLGPGYVFVGNDDGTLVALSAADGRPLWEIPVGQQEGRTELDRMADVDGQPVLDGTTIYASSFKGTTVAIDAPSGQPMWGSPNGGAGGVAAGYSVLAVTGTDGTVFGLDKNTGGALWQQPGLLRRGVSPPSVQGDHAVVGDQEGYLHWLQLYNGEFAARTKHGGDPIRGKPVVADGILVVQDTNGRVAAYQLGQ</sequence>